<dbReference type="PANTHER" id="PTHR22761:SF10">
    <property type="entry name" value="GH13992P"/>
    <property type="match status" value="1"/>
</dbReference>
<organism evidence="5 6">
    <name type="scientific">Babesia caballi</name>
    <dbReference type="NCBI Taxonomy" id="5871"/>
    <lineage>
        <taxon>Eukaryota</taxon>
        <taxon>Sar</taxon>
        <taxon>Alveolata</taxon>
        <taxon>Apicomplexa</taxon>
        <taxon>Aconoidasida</taxon>
        <taxon>Piroplasmida</taxon>
        <taxon>Babesiidae</taxon>
        <taxon>Babesia</taxon>
    </lineage>
</organism>
<feature type="region of interest" description="Disordered" evidence="4">
    <location>
        <begin position="177"/>
        <end position="208"/>
    </location>
</feature>
<dbReference type="Gene3D" id="1.10.287.1060">
    <property type="entry name" value="ESAT-6-like"/>
    <property type="match status" value="1"/>
</dbReference>
<dbReference type="GO" id="GO:0005771">
    <property type="term" value="C:multivesicular body"/>
    <property type="evidence" value="ECO:0007669"/>
    <property type="project" value="TreeGrafter"/>
</dbReference>
<evidence type="ECO:0000256" key="2">
    <source>
        <dbReference type="ARBA" id="ARBA00006190"/>
    </source>
</evidence>
<dbReference type="GO" id="GO:0000815">
    <property type="term" value="C:ESCRT III complex"/>
    <property type="evidence" value="ECO:0007669"/>
    <property type="project" value="TreeGrafter"/>
</dbReference>
<evidence type="ECO:0000313" key="5">
    <source>
        <dbReference type="EMBL" id="GIX61783.1"/>
    </source>
</evidence>
<dbReference type="PANTHER" id="PTHR22761">
    <property type="entry name" value="CHARGED MULTIVESICULAR BODY PROTEIN"/>
    <property type="match status" value="1"/>
</dbReference>
<proteinExistence type="inferred from homology"/>
<comment type="caution">
    <text evidence="5">The sequence shown here is derived from an EMBL/GenBank/DDBJ whole genome shotgun (WGS) entry which is preliminary data.</text>
</comment>
<comment type="subcellular location">
    <subcellularLocation>
        <location evidence="1">Endosome</location>
    </subcellularLocation>
</comment>
<sequence>MGASSSSSSGFSLRRKKKALTVHVSADQNDVKDALSVGEKSLRDMEKRLIDIQTRIQDCVADAKKREANNDRMGALNALRRKHLFEEEAARVSAAMATLESQNITLEASKIQQTALSALSSGVAVHERLQVGMNADAVDMLMEKLDEQRQTQNEIHEMLTQGVAPLSQFEDELESLLTQEKSKEAELAKPPEAVEQPIRAPQETPIPDVTVVAVADETETSAPEPIAV</sequence>
<dbReference type="RefSeq" id="XP_067713854.1">
    <property type="nucleotide sequence ID" value="XM_067857753.1"/>
</dbReference>
<dbReference type="GO" id="GO:0009898">
    <property type="term" value="C:cytoplasmic side of plasma membrane"/>
    <property type="evidence" value="ECO:0007669"/>
    <property type="project" value="TreeGrafter"/>
</dbReference>
<evidence type="ECO:0000256" key="4">
    <source>
        <dbReference type="SAM" id="MobiDB-lite"/>
    </source>
</evidence>
<gene>
    <name evidence="5" type="ORF">BcabD6B2_12180</name>
</gene>
<name>A0AAV4LNM1_BABCB</name>
<dbReference type="EMBL" id="BPLF01000001">
    <property type="protein sequence ID" value="GIX61783.1"/>
    <property type="molecule type" value="Genomic_DNA"/>
</dbReference>
<keyword evidence="6" id="KW-1185">Reference proteome</keyword>
<dbReference type="AlphaFoldDB" id="A0AAV4LNM1"/>
<dbReference type="GO" id="GO:0006900">
    <property type="term" value="P:vesicle budding from membrane"/>
    <property type="evidence" value="ECO:0007669"/>
    <property type="project" value="TreeGrafter"/>
</dbReference>
<comment type="similarity">
    <text evidence="2">Belongs to the SNF7 family.</text>
</comment>
<dbReference type="GeneID" id="94193266"/>
<keyword evidence="3" id="KW-0967">Endosome</keyword>
<evidence type="ECO:0000256" key="3">
    <source>
        <dbReference type="ARBA" id="ARBA00022753"/>
    </source>
</evidence>
<evidence type="ECO:0000256" key="1">
    <source>
        <dbReference type="ARBA" id="ARBA00004177"/>
    </source>
</evidence>
<evidence type="ECO:0000313" key="6">
    <source>
        <dbReference type="Proteomes" id="UP001497744"/>
    </source>
</evidence>
<dbReference type="GO" id="GO:0032511">
    <property type="term" value="P:late endosome to vacuole transport via multivesicular body sorting pathway"/>
    <property type="evidence" value="ECO:0007669"/>
    <property type="project" value="TreeGrafter"/>
</dbReference>
<dbReference type="Proteomes" id="UP001497744">
    <property type="component" value="Unassembled WGS sequence"/>
</dbReference>
<feature type="compositionally biased region" description="Basic and acidic residues" evidence="4">
    <location>
        <begin position="180"/>
        <end position="189"/>
    </location>
</feature>
<protein>
    <submittedName>
        <fullName evidence="5">SNF7 family protein</fullName>
    </submittedName>
</protein>
<reference evidence="5 6" key="1">
    <citation type="submission" date="2021-06" db="EMBL/GenBank/DDBJ databases">
        <title>Genome sequence of Babesia caballi.</title>
        <authorList>
            <person name="Yamagishi J."/>
            <person name="Kidaka T."/>
            <person name="Ochi A."/>
        </authorList>
    </citation>
    <scope>NUCLEOTIDE SEQUENCE [LARGE SCALE GENOMIC DNA]</scope>
    <source>
        <strain evidence="5">USDA-D6B2</strain>
    </source>
</reference>
<accession>A0AAV4LNM1</accession>
<dbReference type="Pfam" id="PF03357">
    <property type="entry name" value="Snf7"/>
    <property type="match status" value="1"/>
</dbReference>
<dbReference type="InterPro" id="IPR005024">
    <property type="entry name" value="Snf7_fam"/>
</dbReference>